<protein>
    <submittedName>
        <fullName evidence="2">Uncharacterized protein</fullName>
    </submittedName>
</protein>
<comment type="caution">
    <text evidence="2">The sequence shown here is derived from an EMBL/GenBank/DDBJ whole genome shotgun (WGS) entry which is preliminary data.</text>
</comment>
<gene>
    <name evidence="2" type="ORF">TIFTF001_027844</name>
</gene>
<feature type="compositionally biased region" description="Polar residues" evidence="1">
    <location>
        <begin position="1"/>
        <end position="10"/>
    </location>
</feature>
<evidence type="ECO:0000313" key="3">
    <source>
        <dbReference type="Proteomes" id="UP001187192"/>
    </source>
</evidence>
<feature type="region of interest" description="Disordered" evidence="1">
    <location>
        <begin position="1"/>
        <end position="48"/>
    </location>
</feature>
<organism evidence="2 3">
    <name type="scientific">Ficus carica</name>
    <name type="common">Common fig</name>
    <dbReference type="NCBI Taxonomy" id="3494"/>
    <lineage>
        <taxon>Eukaryota</taxon>
        <taxon>Viridiplantae</taxon>
        <taxon>Streptophyta</taxon>
        <taxon>Embryophyta</taxon>
        <taxon>Tracheophyta</taxon>
        <taxon>Spermatophyta</taxon>
        <taxon>Magnoliopsida</taxon>
        <taxon>eudicotyledons</taxon>
        <taxon>Gunneridae</taxon>
        <taxon>Pentapetalae</taxon>
        <taxon>rosids</taxon>
        <taxon>fabids</taxon>
        <taxon>Rosales</taxon>
        <taxon>Moraceae</taxon>
        <taxon>Ficeae</taxon>
        <taxon>Ficus</taxon>
    </lineage>
</organism>
<feature type="compositionally biased region" description="Basic residues" evidence="1">
    <location>
        <begin position="11"/>
        <end position="22"/>
    </location>
</feature>
<proteinExistence type="predicted"/>
<dbReference type="EMBL" id="BTGU01000080">
    <property type="protein sequence ID" value="GMN58743.1"/>
    <property type="molecule type" value="Genomic_DNA"/>
</dbReference>
<sequence>MGSRQGQNLKTKSKSERRKRPTNRSACQAADGGWDGGAANRATDSSTWAPVWRTTIFANRRRNGCDRSAGEHE</sequence>
<name>A0AA88IVN6_FICCA</name>
<dbReference type="AlphaFoldDB" id="A0AA88IVN6"/>
<dbReference type="Proteomes" id="UP001187192">
    <property type="component" value="Unassembled WGS sequence"/>
</dbReference>
<evidence type="ECO:0000256" key="1">
    <source>
        <dbReference type="SAM" id="MobiDB-lite"/>
    </source>
</evidence>
<reference evidence="2" key="1">
    <citation type="submission" date="2023-07" db="EMBL/GenBank/DDBJ databases">
        <title>draft genome sequence of fig (Ficus carica).</title>
        <authorList>
            <person name="Takahashi T."/>
            <person name="Nishimura K."/>
        </authorList>
    </citation>
    <scope>NUCLEOTIDE SEQUENCE</scope>
</reference>
<accession>A0AA88IVN6</accession>
<evidence type="ECO:0000313" key="2">
    <source>
        <dbReference type="EMBL" id="GMN58743.1"/>
    </source>
</evidence>
<keyword evidence="3" id="KW-1185">Reference proteome</keyword>